<sequence>MEPLLASPLRNLVAGVTFMLVVGLAAALAYIAAGWSVSDAFYMVVLTIYSVGYREVHPVDTPALRAITEILIIVGCTGMIFLTGSMFQLIAASQLQQFFGTRRMQKEIDKLSSHVVICGFGRIGQMLCHELKAGHSPFVVIDHSEERVAAARKAGYHFIQGDATDEETMRQAGVMRARALATVLPEDAANVFITLSARNLNHDLTIIARGELPSTESKLIHAGANRVVLPARIGAERVAELLLHQDVARLISRARGGNLDRLAFDLQGLGLDIEVATVEAGSRCAGLTVERIEQLGAGAFLVVALEKKDGATLLQPDPETLVRGGDSLAVVRRPEKSQKIEELFGATAVAAGPAS</sequence>
<dbReference type="SUPFAM" id="SSF116726">
    <property type="entry name" value="TrkA C-terminal domain-like"/>
    <property type="match status" value="1"/>
</dbReference>
<evidence type="ECO:0000313" key="5">
    <source>
        <dbReference type="EMBL" id="MCI4682752.1"/>
    </source>
</evidence>
<feature type="transmembrane region" description="Helical" evidence="2">
    <location>
        <begin position="12"/>
        <end position="33"/>
    </location>
</feature>
<proteinExistence type="predicted"/>
<evidence type="ECO:0000256" key="1">
    <source>
        <dbReference type="ARBA" id="ARBA00004651"/>
    </source>
</evidence>
<comment type="caution">
    <text evidence="5">The sequence shown here is derived from an EMBL/GenBank/DDBJ whole genome shotgun (WGS) entry which is preliminary data.</text>
</comment>
<dbReference type="SUPFAM" id="SSF51735">
    <property type="entry name" value="NAD(P)-binding Rossmann-fold domains"/>
    <property type="match status" value="1"/>
</dbReference>
<dbReference type="Pfam" id="PF07885">
    <property type="entry name" value="Ion_trans_2"/>
    <property type="match status" value="1"/>
</dbReference>
<dbReference type="InterPro" id="IPR006037">
    <property type="entry name" value="RCK_C"/>
</dbReference>
<keyword evidence="2" id="KW-0812">Transmembrane</keyword>
<evidence type="ECO:0000256" key="2">
    <source>
        <dbReference type="SAM" id="Phobius"/>
    </source>
</evidence>
<dbReference type="InterPro" id="IPR003148">
    <property type="entry name" value="RCK_N"/>
</dbReference>
<dbReference type="Pfam" id="PF02254">
    <property type="entry name" value="TrkA_N"/>
    <property type="match status" value="1"/>
</dbReference>
<dbReference type="SUPFAM" id="SSF81324">
    <property type="entry name" value="Voltage-gated potassium channels"/>
    <property type="match status" value="1"/>
</dbReference>
<dbReference type="PANTHER" id="PTHR43833:SF9">
    <property type="entry name" value="POTASSIUM CHANNEL PROTEIN YUGO-RELATED"/>
    <property type="match status" value="1"/>
</dbReference>
<dbReference type="GO" id="GO:0034220">
    <property type="term" value="P:monoatomic ion transmembrane transport"/>
    <property type="evidence" value="ECO:0007669"/>
    <property type="project" value="UniProtKB-KW"/>
</dbReference>
<keyword evidence="2" id="KW-0472">Membrane</keyword>
<dbReference type="EMBL" id="JAIVFP010000001">
    <property type="protein sequence ID" value="MCI4682752.1"/>
    <property type="molecule type" value="Genomic_DNA"/>
</dbReference>
<dbReference type="InterPro" id="IPR050721">
    <property type="entry name" value="Trk_Ktr_HKT_K-transport"/>
</dbReference>
<evidence type="ECO:0000259" key="3">
    <source>
        <dbReference type="PROSITE" id="PS51201"/>
    </source>
</evidence>
<dbReference type="Gene3D" id="1.10.287.70">
    <property type="match status" value="1"/>
</dbReference>
<evidence type="ECO:0000259" key="4">
    <source>
        <dbReference type="PROSITE" id="PS51202"/>
    </source>
</evidence>
<dbReference type="Gene3D" id="3.30.70.1450">
    <property type="entry name" value="Regulator of K+ conductance, C-terminal domain"/>
    <property type="match status" value="1"/>
</dbReference>
<evidence type="ECO:0000313" key="6">
    <source>
        <dbReference type="Proteomes" id="UP001139104"/>
    </source>
</evidence>
<dbReference type="Proteomes" id="UP001139104">
    <property type="component" value="Unassembled WGS sequence"/>
</dbReference>
<dbReference type="Gene3D" id="3.40.50.720">
    <property type="entry name" value="NAD(P)-binding Rossmann-like Domain"/>
    <property type="match status" value="1"/>
</dbReference>
<dbReference type="InterPro" id="IPR036291">
    <property type="entry name" value="NAD(P)-bd_dom_sf"/>
</dbReference>
<organism evidence="5 6">
    <name type="scientific">Candidatus Rhodoblastus alkanivorans</name>
    <dbReference type="NCBI Taxonomy" id="2954117"/>
    <lineage>
        <taxon>Bacteria</taxon>
        <taxon>Pseudomonadati</taxon>
        <taxon>Pseudomonadota</taxon>
        <taxon>Alphaproteobacteria</taxon>
        <taxon>Hyphomicrobiales</taxon>
        <taxon>Rhodoblastaceae</taxon>
        <taxon>Rhodoblastus</taxon>
    </lineage>
</organism>
<dbReference type="PROSITE" id="PS51201">
    <property type="entry name" value="RCK_N"/>
    <property type="match status" value="1"/>
</dbReference>
<keyword evidence="5" id="KW-0813">Transport</keyword>
<keyword evidence="5" id="KW-0407">Ion channel</keyword>
<dbReference type="InterPro" id="IPR036721">
    <property type="entry name" value="RCK_C_sf"/>
</dbReference>
<dbReference type="InterPro" id="IPR013099">
    <property type="entry name" value="K_chnl_dom"/>
</dbReference>
<keyword evidence="6" id="KW-1185">Reference proteome</keyword>
<feature type="domain" description="RCK C-terminal" evidence="4">
    <location>
        <begin position="261"/>
        <end position="346"/>
    </location>
</feature>
<feature type="domain" description="RCK N-terminal" evidence="3">
    <location>
        <begin position="112"/>
        <end position="229"/>
    </location>
</feature>
<dbReference type="RefSeq" id="WP_243066748.1">
    <property type="nucleotide sequence ID" value="NZ_JAIVFK010000042.1"/>
</dbReference>
<keyword evidence="2" id="KW-1133">Transmembrane helix</keyword>
<keyword evidence="5" id="KW-0406">Ion transport</keyword>
<comment type="subcellular location">
    <subcellularLocation>
        <location evidence="1">Cell membrane</location>
        <topology evidence="1">Multi-pass membrane protein</topology>
    </subcellularLocation>
</comment>
<reference evidence="5" key="1">
    <citation type="journal article" date="2022" name="ISME J.">
        <title>Identification of active gaseous-alkane degraders at natural gas seeps.</title>
        <authorList>
            <person name="Farhan Ul Haque M."/>
            <person name="Hernandez M."/>
            <person name="Crombie A.T."/>
            <person name="Murrell J.C."/>
        </authorList>
    </citation>
    <scope>NUCLEOTIDE SEQUENCE</scope>
    <source>
        <strain evidence="5">PC2</strain>
    </source>
</reference>
<gene>
    <name evidence="5" type="ORF">K2U94_08220</name>
</gene>
<dbReference type="PANTHER" id="PTHR43833">
    <property type="entry name" value="POTASSIUM CHANNEL PROTEIN 2-RELATED-RELATED"/>
    <property type="match status" value="1"/>
</dbReference>
<feature type="transmembrane region" description="Helical" evidence="2">
    <location>
        <begin position="70"/>
        <end position="95"/>
    </location>
</feature>
<accession>A0ABS9Z576</accession>
<dbReference type="PROSITE" id="PS51202">
    <property type="entry name" value="RCK_C"/>
    <property type="match status" value="1"/>
</dbReference>
<name>A0ABS9Z576_9HYPH</name>
<protein>
    <submittedName>
        <fullName evidence="5">Potassium channel protein</fullName>
    </submittedName>
</protein>